<dbReference type="CDD" id="cd00833">
    <property type="entry name" value="PKS"/>
    <property type="match status" value="1"/>
</dbReference>
<dbReference type="InterPro" id="IPR009081">
    <property type="entry name" value="PP-bd_ACP"/>
</dbReference>
<dbReference type="Pfam" id="PF00698">
    <property type="entry name" value="Acyl_transf_1"/>
    <property type="match status" value="1"/>
</dbReference>
<dbReference type="OrthoDB" id="329835at2759"/>
<dbReference type="InParanoid" id="A0A084Q9A9"/>
<dbReference type="InterPro" id="IPR014030">
    <property type="entry name" value="Ketoacyl_synth_N"/>
</dbReference>
<dbReference type="SMART" id="SM00825">
    <property type="entry name" value="PKS_KS"/>
    <property type="match status" value="1"/>
</dbReference>
<dbReference type="InterPro" id="IPR016035">
    <property type="entry name" value="Acyl_Trfase/lysoPLipase"/>
</dbReference>
<dbReference type="InterPro" id="IPR049551">
    <property type="entry name" value="PKS_DH_C"/>
</dbReference>
<dbReference type="Pfam" id="PF22621">
    <property type="entry name" value="CurL-like_PKS_C"/>
    <property type="match status" value="1"/>
</dbReference>
<evidence type="ECO:0000256" key="2">
    <source>
        <dbReference type="ARBA" id="ARBA00022553"/>
    </source>
</evidence>
<dbReference type="InterPro" id="IPR020841">
    <property type="entry name" value="PKS_Beta-ketoAc_synthase_dom"/>
</dbReference>
<dbReference type="InterPro" id="IPR014031">
    <property type="entry name" value="Ketoacyl_synth_C"/>
</dbReference>
<dbReference type="Gene3D" id="3.40.366.10">
    <property type="entry name" value="Malonyl-Coenzyme A Acyl Carrier Protein, domain 2"/>
    <property type="match status" value="3"/>
</dbReference>
<dbReference type="PROSITE" id="PS00012">
    <property type="entry name" value="PHOSPHOPANTETHEINE"/>
    <property type="match status" value="1"/>
</dbReference>
<feature type="domain" description="Ketosynthase family 3 (KS3)" evidence="8">
    <location>
        <begin position="386"/>
        <end position="815"/>
    </location>
</feature>
<name>A0A084Q9A9_STAC4</name>
<dbReference type="InterPro" id="IPR049552">
    <property type="entry name" value="PKS_DH_N"/>
</dbReference>
<dbReference type="InterPro" id="IPR032088">
    <property type="entry name" value="SAT"/>
</dbReference>
<evidence type="ECO:0000256" key="3">
    <source>
        <dbReference type="ARBA" id="ARBA00022679"/>
    </source>
</evidence>
<dbReference type="EMBL" id="KL660914">
    <property type="protein sequence ID" value="KFA60544.1"/>
    <property type="molecule type" value="Genomic_DNA"/>
</dbReference>
<feature type="region of interest" description="Disordered" evidence="6">
    <location>
        <begin position="1728"/>
        <end position="1762"/>
    </location>
</feature>
<evidence type="ECO:0000259" key="7">
    <source>
        <dbReference type="PROSITE" id="PS50075"/>
    </source>
</evidence>
<dbReference type="InterPro" id="IPR049900">
    <property type="entry name" value="PKS_mFAS_DH"/>
</dbReference>
<dbReference type="InterPro" id="IPR042104">
    <property type="entry name" value="PKS_dehydratase_sf"/>
</dbReference>
<dbReference type="Pfam" id="PF00975">
    <property type="entry name" value="Thioesterase"/>
    <property type="match status" value="1"/>
</dbReference>
<dbReference type="Gene3D" id="3.30.70.250">
    <property type="entry name" value="Malonyl-CoA ACP transacylase, ACP-binding"/>
    <property type="match status" value="1"/>
</dbReference>
<dbReference type="InterPro" id="IPR018201">
    <property type="entry name" value="Ketoacyl_synth_AS"/>
</dbReference>
<dbReference type="InterPro" id="IPR016039">
    <property type="entry name" value="Thiolase-like"/>
</dbReference>
<dbReference type="Pfam" id="PF14765">
    <property type="entry name" value="PS-DH"/>
    <property type="match status" value="1"/>
</dbReference>
<dbReference type="Gene3D" id="3.30.70.3290">
    <property type="match status" value="1"/>
</dbReference>
<dbReference type="InterPro" id="IPR016036">
    <property type="entry name" value="Malonyl_transacylase_ACP-bd"/>
</dbReference>
<dbReference type="PANTHER" id="PTHR43775">
    <property type="entry name" value="FATTY ACID SYNTHASE"/>
    <property type="match status" value="1"/>
</dbReference>
<dbReference type="PROSITE" id="PS00606">
    <property type="entry name" value="KS3_1"/>
    <property type="match status" value="1"/>
</dbReference>
<feature type="domain" description="Carrier" evidence="7">
    <location>
        <begin position="1647"/>
        <end position="1724"/>
    </location>
</feature>
<reference evidence="10 11" key="1">
    <citation type="journal article" date="2014" name="BMC Genomics">
        <title>Comparative genome sequencing reveals chemotype-specific gene clusters in the toxigenic black mold Stachybotrys.</title>
        <authorList>
            <person name="Semeiks J."/>
            <person name="Borek D."/>
            <person name="Otwinowski Z."/>
            <person name="Grishin N.V."/>
        </authorList>
    </citation>
    <scope>NUCLEOTIDE SEQUENCE [LARGE SCALE GENOMIC DNA]</scope>
    <source>
        <strain evidence="10 11">IBT 40285</strain>
    </source>
</reference>
<dbReference type="Gene3D" id="3.10.129.110">
    <property type="entry name" value="Polyketide synthase dehydratase"/>
    <property type="match status" value="1"/>
</dbReference>
<evidence type="ECO:0000256" key="4">
    <source>
        <dbReference type="ARBA" id="ARBA00023268"/>
    </source>
</evidence>
<keyword evidence="3" id="KW-0808">Transferase</keyword>
<dbReference type="InterPro" id="IPR006162">
    <property type="entry name" value="Ppantetheine_attach_site"/>
</dbReference>
<organism evidence="10 11">
    <name type="scientific">Stachybotrys chlorohalonatus (strain IBT 40285)</name>
    <dbReference type="NCBI Taxonomy" id="1283841"/>
    <lineage>
        <taxon>Eukaryota</taxon>
        <taxon>Fungi</taxon>
        <taxon>Dikarya</taxon>
        <taxon>Ascomycota</taxon>
        <taxon>Pezizomycotina</taxon>
        <taxon>Sordariomycetes</taxon>
        <taxon>Hypocreomycetidae</taxon>
        <taxon>Hypocreales</taxon>
        <taxon>Stachybotryaceae</taxon>
        <taxon>Stachybotrys</taxon>
    </lineage>
</organism>
<feature type="region of interest" description="N-terminal hotdog fold" evidence="5">
    <location>
        <begin position="1297"/>
        <end position="1424"/>
    </location>
</feature>
<keyword evidence="2" id="KW-0597">Phosphoprotein</keyword>
<feature type="compositionally biased region" description="Polar residues" evidence="6">
    <location>
        <begin position="1869"/>
        <end position="1886"/>
    </location>
</feature>
<dbReference type="SUPFAM" id="SSF55048">
    <property type="entry name" value="Probable ACP-binding domain of malonyl-CoA ACP transacylase"/>
    <property type="match status" value="1"/>
</dbReference>
<dbReference type="Gene3D" id="3.40.50.1820">
    <property type="entry name" value="alpha/beta hydrolase"/>
    <property type="match status" value="1"/>
</dbReference>
<dbReference type="PROSITE" id="PS50075">
    <property type="entry name" value="CARRIER"/>
    <property type="match status" value="1"/>
</dbReference>
<keyword evidence="4" id="KW-0511">Multifunctional enzyme</keyword>
<dbReference type="Gene3D" id="1.10.1200.10">
    <property type="entry name" value="ACP-like"/>
    <property type="match status" value="2"/>
</dbReference>
<keyword evidence="1" id="KW-0596">Phosphopantetheine</keyword>
<dbReference type="Pfam" id="PF00109">
    <property type="entry name" value="ketoacyl-synt"/>
    <property type="match status" value="1"/>
</dbReference>
<dbReference type="OMA" id="GQCRPWD"/>
<evidence type="ECO:0000259" key="8">
    <source>
        <dbReference type="PROSITE" id="PS52004"/>
    </source>
</evidence>
<evidence type="ECO:0000256" key="5">
    <source>
        <dbReference type="PROSITE-ProRule" id="PRU01363"/>
    </source>
</evidence>
<accession>A0A084Q9A9</accession>
<dbReference type="InterPro" id="IPR014043">
    <property type="entry name" value="Acyl_transferase_dom"/>
</dbReference>
<proteinExistence type="predicted"/>
<dbReference type="Pfam" id="PF16073">
    <property type="entry name" value="SAT"/>
    <property type="match status" value="1"/>
</dbReference>
<dbReference type="Gene3D" id="3.40.47.10">
    <property type="match status" value="1"/>
</dbReference>
<dbReference type="InterPro" id="IPR001031">
    <property type="entry name" value="Thioesterase"/>
</dbReference>
<dbReference type="PANTHER" id="PTHR43775:SF37">
    <property type="entry name" value="SI:DKEY-61P9.11"/>
    <property type="match status" value="1"/>
</dbReference>
<dbReference type="GO" id="GO:0004312">
    <property type="term" value="F:fatty acid synthase activity"/>
    <property type="evidence" value="ECO:0007669"/>
    <property type="project" value="TreeGrafter"/>
</dbReference>
<protein>
    <submittedName>
        <fullName evidence="10">Uncharacterized protein</fullName>
    </submittedName>
</protein>
<feature type="domain" description="PKS/mFAS DH" evidence="9">
    <location>
        <begin position="1297"/>
        <end position="1602"/>
    </location>
</feature>
<dbReference type="SUPFAM" id="SSF47336">
    <property type="entry name" value="ACP-like"/>
    <property type="match status" value="2"/>
</dbReference>
<dbReference type="SUPFAM" id="SSF53474">
    <property type="entry name" value="alpha/beta-Hydrolases"/>
    <property type="match status" value="1"/>
</dbReference>
<dbReference type="SUPFAM" id="SSF53901">
    <property type="entry name" value="Thiolase-like"/>
    <property type="match status" value="1"/>
</dbReference>
<keyword evidence="11" id="KW-1185">Reference proteome</keyword>
<dbReference type="HOGENOM" id="CLU_000022_6_4_1"/>
<dbReference type="Pfam" id="PF21089">
    <property type="entry name" value="PKS_DH_N"/>
    <property type="match status" value="1"/>
</dbReference>
<dbReference type="STRING" id="1283841.A0A084Q9A9"/>
<feature type="compositionally biased region" description="Low complexity" evidence="6">
    <location>
        <begin position="1728"/>
        <end position="1750"/>
    </location>
</feature>
<feature type="region of interest" description="C-terminal hotdog fold" evidence="5">
    <location>
        <begin position="1451"/>
        <end position="1602"/>
    </location>
</feature>
<dbReference type="GO" id="GO:0044550">
    <property type="term" value="P:secondary metabolite biosynthetic process"/>
    <property type="evidence" value="ECO:0007669"/>
    <property type="project" value="TreeGrafter"/>
</dbReference>
<gene>
    <name evidence="10" type="ORF">S40285_07959</name>
</gene>
<evidence type="ECO:0000259" key="9">
    <source>
        <dbReference type="PROSITE" id="PS52019"/>
    </source>
</evidence>
<sequence length="2165" mass="235194">MPSTVVRDILIFAGQGSNQYLISPTTAKGLRQLLGEEQEAAFQGFLRRCKDAFHRELSNVTADGKSILGDDIIDAFRDPDSFFLTPQSFQSHPVLETLNLYIFEILELVLLDCHEENHHIIETAGICTGILPAILAASFTSYNSRKFWNSAVEGFRLAFWTGLRASLYSRQVSGDVWRDKPSVLGVFGAKTEEVESRLLDQEKTLTSNARLRISAIFSDSNVSVAGPGNSLEAFKDKLGTDSIQARWANVHAIYHGGNDMTHVVEEVLGDSRRRNIQFPTWDSLYIPVRSVSNGIRLNPDSESRSDTLLETALHSIFVDRVDWRGAGSRLYQAAVNVLEGDSAAKLKIIGMGPGSRALVHALKHLPSHPRLERLDNFAASLSQPRPDDIAVVGLSVNYPDSKDQAAFWEVLEKGRSTVKEIPKSRFDMTKCYRSEQPAQKKGGTVAKYGNFLEDPFAFDAAYFNISPREAKSIDPQQRLLLHGALEALEDAGYSPDSTKTFQRDTFGVYVGVATGDYVDNLRDDIDVYYSPGTLRAFLAGRISYAFKFKGPSMVIDTACSSSTVALYHAAVALRSGECSAALVGGVNVISSPDMFCGLGRAHFLSPTGQCKPFDQGADGYCRSEGCGVVVLKKLSDAVEEGDHIYGVIRGIKLNQCGTAKSITHPDHSTQAALVKTVLKTSRVAPDSISAIEAHGTGTQAGDFAELNSLSSIFGPRPPNDPLYLSSVKGHVGHSEAASGIAGLAKLLLMMEKKKIPPQASHTSLNPRLESLVTGRFHIPTQLLDWQKTGSDGFIRRALLNNFGASGSNAALVVEEYAPRGGPRERQLVSSAQPARSHNVVNLSAKSESALKLQIAKMLSFLDGNPTVSLDDLAYSANSRRIQYSPWRLSTVASSITDLQQQLRHEPRPVKVDTTSKQKVVFAFSGQGAVNAGMGADLLSTVPLFQAIVDECDRILSENGFPAVKPFLKSKSSELDDVVVSQVACFVLEFALANTWLSWGLQPDLVVGHSIGEFAAFAFAGALSLHEALLLVARRARLMATKCAAETTGMLVCRIPAPELAKLLEGRAADFDGVAVTCMNSSQDLVVGGPVESLKKLGDHLKGEGFKAKLLPVPYGFHSAAMDPILDDLKDLTDNIRPTTPVIRLGSSLQGRVLDDDEGLAQDYFVHHARQPVNFTGLVEDISKWATGSQLSIIEIGPSPSTDPMFKQTLSNIDYTFLASLRPSQGSWATLTSALRSLFQQNIPIQWKSVYDGSSKNYVKSLAGYAITPASYFIRFKPPVEKHLQIPVAVPEEKEPRYAFLDGKPELDSDSSRIFTTRMNQISPFIKAHNVGGSPLCPASVYMEIVLQAAAQQGSIDSQTSMCVFEHVNFGSPLVCGAEHESSPAPAVKTHFTAMDSTEMLQFSSESSSGQVLCSGRLRNPARTQAGIPDLLSRKSILAQRLKRSFSQNRGNFAETFTSRTIYDIIFPRVVQYTQPYLTLKHLVLDDSGLEGHGIFTLAPLNTKSGELFVSMPTFVDTLLHAAGFVANTHANPDTACICVKLEQAMVPSDSTDLYGQELQVYCNVGDIGHSFIADAYAYDQKGQLVAYVEGMCFKKMKLKSFQSHLARLLGRSPASVAVVTQSTKTIEPSAPRGRPTTKNNSVIPRRTAVEAEIRKVGALLRQVCGLDEAPASSKTLEELGMDSLLLIEFGDMLRSQLQHVEIARSDVEKCETVGDLIKLIIESSGQYDASSASEGSPSPSSSSTEDAAPPRTGSLTPPTPQLAGGNSLIPLLKPLFVQICGIDPTNDYDGPLSSLGVDSLLSIELIHEIRGQLGIEIDPHQEDISELSYTQLEELCVAKAVKKKTQHLSQQVNESQRRPTEDNAGASKSEPTTKANGTSSNFPRTLQTAPGVDSHLYLFHDGSGLCSMYSRLSSLERNVYGISSLESPQLQADGNAGVQTLEDLAAFYIQHTDMTTKSNIILGGKWLILMGAIKESMNDADICTAGWSFGGVLASEVARQLSKTGKAIQGIILVDSPAPVDHIALPAEVISYVLGKGSDSGGKRVETNAAKDVRAKVGAQFTRHASMLQNYHPDRVEPRSRLANIPCVILRCLKTIDTEKLCGVTYPWLGDLKAGNQSIKLWEELLGQEIPVLELDCNHFEVFEGENIRAASKQLRVACDLLLQH</sequence>
<evidence type="ECO:0000313" key="10">
    <source>
        <dbReference type="EMBL" id="KFA60544.1"/>
    </source>
</evidence>
<dbReference type="PROSITE" id="PS52004">
    <property type="entry name" value="KS3_2"/>
    <property type="match status" value="1"/>
</dbReference>
<dbReference type="GO" id="GO:0006633">
    <property type="term" value="P:fatty acid biosynthetic process"/>
    <property type="evidence" value="ECO:0007669"/>
    <property type="project" value="InterPro"/>
</dbReference>
<evidence type="ECO:0000256" key="6">
    <source>
        <dbReference type="SAM" id="MobiDB-lite"/>
    </source>
</evidence>
<dbReference type="GO" id="GO:0004315">
    <property type="term" value="F:3-oxoacyl-[acyl-carrier-protein] synthase activity"/>
    <property type="evidence" value="ECO:0007669"/>
    <property type="project" value="InterPro"/>
</dbReference>
<dbReference type="InterPro" id="IPR050091">
    <property type="entry name" value="PKS_NRPS_Biosynth_Enz"/>
</dbReference>
<dbReference type="PROSITE" id="PS52019">
    <property type="entry name" value="PKS_MFAS_DH"/>
    <property type="match status" value="1"/>
</dbReference>
<dbReference type="SMART" id="SM00827">
    <property type="entry name" value="PKS_AT"/>
    <property type="match status" value="1"/>
</dbReference>
<dbReference type="Pfam" id="PF02801">
    <property type="entry name" value="Ketoacyl-synt_C"/>
    <property type="match status" value="1"/>
</dbReference>
<feature type="active site" description="Proton donor; for dehydratase activity" evidence="5">
    <location>
        <position position="1516"/>
    </location>
</feature>
<dbReference type="Proteomes" id="UP000028524">
    <property type="component" value="Unassembled WGS sequence"/>
</dbReference>
<dbReference type="InterPro" id="IPR001227">
    <property type="entry name" value="Ac_transferase_dom_sf"/>
</dbReference>
<dbReference type="InterPro" id="IPR036736">
    <property type="entry name" value="ACP-like_sf"/>
</dbReference>
<evidence type="ECO:0000313" key="11">
    <source>
        <dbReference type="Proteomes" id="UP000028524"/>
    </source>
</evidence>
<dbReference type="InterPro" id="IPR029058">
    <property type="entry name" value="AB_hydrolase_fold"/>
</dbReference>
<dbReference type="Pfam" id="PF00550">
    <property type="entry name" value="PP-binding"/>
    <property type="match status" value="2"/>
</dbReference>
<dbReference type="SUPFAM" id="SSF52151">
    <property type="entry name" value="FabD/lysophospholipase-like"/>
    <property type="match status" value="1"/>
</dbReference>
<feature type="active site" description="Proton acceptor; for dehydratase activity" evidence="5">
    <location>
        <position position="1328"/>
    </location>
</feature>
<feature type="region of interest" description="Disordered" evidence="6">
    <location>
        <begin position="1847"/>
        <end position="1886"/>
    </location>
</feature>
<evidence type="ECO:0000256" key="1">
    <source>
        <dbReference type="ARBA" id="ARBA00022450"/>
    </source>
</evidence>